<evidence type="ECO:0000313" key="4">
    <source>
        <dbReference type="EMBL" id="KAK5697369.1"/>
    </source>
</evidence>
<gene>
    <name evidence="4" type="ORF">LTR97_007507</name>
</gene>
<proteinExistence type="predicted"/>
<evidence type="ECO:0000256" key="3">
    <source>
        <dbReference type="SAM" id="SignalP"/>
    </source>
</evidence>
<accession>A0AAN7W8E8</accession>
<dbReference type="Proteomes" id="UP001310594">
    <property type="component" value="Unassembled WGS sequence"/>
</dbReference>
<feature type="chain" id="PRO_5043009579" evidence="3">
    <location>
        <begin position="19"/>
        <end position="482"/>
    </location>
</feature>
<feature type="region of interest" description="Disordered" evidence="2">
    <location>
        <begin position="225"/>
        <end position="253"/>
    </location>
</feature>
<evidence type="ECO:0000256" key="1">
    <source>
        <dbReference type="SAM" id="Coils"/>
    </source>
</evidence>
<evidence type="ECO:0000256" key="2">
    <source>
        <dbReference type="SAM" id="MobiDB-lite"/>
    </source>
</evidence>
<dbReference type="EMBL" id="JAVRQU010000011">
    <property type="protein sequence ID" value="KAK5697369.1"/>
    <property type="molecule type" value="Genomic_DNA"/>
</dbReference>
<feature type="coiled-coil region" evidence="1">
    <location>
        <begin position="386"/>
        <end position="462"/>
    </location>
</feature>
<reference evidence="4" key="1">
    <citation type="submission" date="2023-08" db="EMBL/GenBank/DDBJ databases">
        <title>Black Yeasts Isolated from many extreme environments.</title>
        <authorList>
            <person name="Coleine C."/>
            <person name="Stajich J.E."/>
            <person name="Selbmann L."/>
        </authorList>
    </citation>
    <scope>NUCLEOTIDE SEQUENCE</scope>
    <source>
        <strain evidence="4">CCFEE 5810</strain>
    </source>
</reference>
<protein>
    <submittedName>
        <fullName evidence="4">Uncharacterized protein</fullName>
    </submittedName>
</protein>
<dbReference type="AlphaFoldDB" id="A0AAN7W8E8"/>
<sequence length="482" mass="53891">MQPTNMLSLLALSTLATALPSHSGLYRRSGCHYAPDMMNGESYTTTPLFLLRIEEVSTNNTIGYVDAFSSDYAIISGRNSSAQGFVAPYYNGYGSLIFWAGDNGTDRAFHADDTQLANVTSTLPVTTRISSLPDGVASCGTKPVYMHSKYTETGSCVFGGEDVDIHFRCPAPGTVNSTPSPCWAQSYYSMAITSNSRPAWLDHPDKLKPLSSKRKVSLTGFVMEDLNKRRRHEDDSNDDDPDRTNTTRNTGSAAAQFFDGFKPKAKAKLTKHEVFKNFERKRKEIPLIDTYLQATAHVKAYQQGARASMDERLEPILEELDARLNGFDKQGRPLARPGIPTKADWDKLEEDTRVCQTPIGEEEMDVEVPQKDGSMATKRITLDSVFDKYKKLCARKHAEMQGLEQEFARVEAEITIARTKLDDESDIVSARERYDADMKKFKEASRAAKDRLAREFEQAKAEDKASTAQTNKKIEEFMKGLQ</sequence>
<keyword evidence="1" id="KW-0175">Coiled coil</keyword>
<name>A0AAN7W8E8_9PEZI</name>
<feature type="signal peptide" evidence="3">
    <location>
        <begin position="1"/>
        <end position="18"/>
    </location>
</feature>
<organism evidence="4 5">
    <name type="scientific">Elasticomyces elasticus</name>
    <dbReference type="NCBI Taxonomy" id="574655"/>
    <lineage>
        <taxon>Eukaryota</taxon>
        <taxon>Fungi</taxon>
        <taxon>Dikarya</taxon>
        <taxon>Ascomycota</taxon>
        <taxon>Pezizomycotina</taxon>
        <taxon>Dothideomycetes</taxon>
        <taxon>Dothideomycetidae</taxon>
        <taxon>Mycosphaerellales</taxon>
        <taxon>Teratosphaeriaceae</taxon>
        <taxon>Elasticomyces</taxon>
    </lineage>
</organism>
<evidence type="ECO:0000313" key="5">
    <source>
        <dbReference type="Proteomes" id="UP001310594"/>
    </source>
</evidence>
<comment type="caution">
    <text evidence="4">The sequence shown here is derived from an EMBL/GenBank/DDBJ whole genome shotgun (WGS) entry which is preliminary data.</text>
</comment>
<keyword evidence="3" id="KW-0732">Signal</keyword>